<gene>
    <name evidence="2" type="ORF">MTO99_05560</name>
</gene>
<dbReference type="RefSeq" id="WP_243557648.1">
    <property type="nucleotide sequence ID" value="NZ_CP094528.1"/>
</dbReference>
<dbReference type="Pfam" id="PF01814">
    <property type="entry name" value="Hemerythrin"/>
    <property type="match status" value="1"/>
</dbReference>
<dbReference type="Gene3D" id="1.20.120.520">
    <property type="entry name" value="nmb1532 protein domain like"/>
    <property type="match status" value="1"/>
</dbReference>
<accession>A0ABY4C2L8</accession>
<sequence>MTTRLPSTSGPLPAGETAGCDTSDILIIHRIFRWGFREAPRLVREVFPGDTDRAAIVADTVDLMTLGLHVHHEGEDEAMWDRLESRRPACGATVELMREQHRVVAGLLDRVPPLVAAWRADASIESGEALAAALDDIGATLGVHLGQEETDIVPVAAEELSQREWDEMAEHGRTLIPKDRVPIQLGLMIDAVPATDRDDWSRRNLPAPVRLLWLVLLKRKYTAWQRATFPTGMPALV</sequence>
<evidence type="ECO:0000313" key="3">
    <source>
        <dbReference type="Proteomes" id="UP000832097"/>
    </source>
</evidence>
<feature type="domain" description="Hemerythrin-like" evidence="1">
    <location>
        <begin position="29"/>
        <end position="155"/>
    </location>
</feature>
<proteinExistence type="predicted"/>
<dbReference type="CDD" id="cd12108">
    <property type="entry name" value="Hr-like"/>
    <property type="match status" value="1"/>
</dbReference>
<reference evidence="2 3" key="1">
    <citation type="submission" date="2022-03" db="EMBL/GenBank/DDBJ databases">
        <title>Mucilaginibacter sp. isolated from the gut of Protaetia brevitarsis seulensis larvae.</title>
        <authorList>
            <person name="Won M."/>
            <person name="Kim S.-J."/>
            <person name="Kwon S.-W."/>
        </authorList>
    </citation>
    <scope>NUCLEOTIDE SEQUENCE [LARGE SCALE GENOMIC DNA]</scope>
    <source>
        <strain evidence="2 3">CFWR-12</strain>
    </source>
</reference>
<organism evidence="2 3">
    <name type="scientific">Agromyces larvae</name>
    <dbReference type="NCBI Taxonomy" id="2929802"/>
    <lineage>
        <taxon>Bacteria</taxon>
        <taxon>Bacillati</taxon>
        <taxon>Actinomycetota</taxon>
        <taxon>Actinomycetes</taxon>
        <taxon>Micrococcales</taxon>
        <taxon>Microbacteriaceae</taxon>
        <taxon>Agromyces</taxon>
    </lineage>
</organism>
<dbReference type="InterPro" id="IPR012312">
    <property type="entry name" value="Hemerythrin-like"/>
</dbReference>
<evidence type="ECO:0000259" key="1">
    <source>
        <dbReference type="Pfam" id="PF01814"/>
    </source>
</evidence>
<protein>
    <submittedName>
        <fullName evidence="2">Hemerythrin domain-containing protein</fullName>
    </submittedName>
</protein>
<dbReference type="Proteomes" id="UP000832097">
    <property type="component" value="Chromosome"/>
</dbReference>
<keyword evidence="3" id="KW-1185">Reference proteome</keyword>
<dbReference type="EMBL" id="CP094528">
    <property type="protein sequence ID" value="UOE45239.1"/>
    <property type="molecule type" value="Genomic_DNA"/>
</dbReference>
<name>A0ABY4C2L8_9MICO</name>
<evidence type="ECO:0000313" key="2">
    <source>
        <dbReference type="EMBL" id="UOE45239.1"/>
    </source>
</evidence>